<dbReference type="GO" id="GO:0000049">
    <property type="term" value="F:tRNA binding"/>
    <property type="evidence" value="ECO:0007669"/>
    <property type="project" value="TreeGrafter"/>
</dbReference>
<proteinExistence type="inferred from homology"/>
<evidence type="ECO:0000259" key="11">
    <source>
        <dbReference type="Pfam" id="PF12627"/>
    </source>
</evidence>
<dbReference type="Proteomes" id="UP000887574">
    <property type="component" value="Unplaced"/>
</dbReference>
<dbReference type="SUPFAM" id="SSF81891">
    <property type="entry name" value="Poly A polymerase C-terminal region-like"/>
    <property type="match status" value="1"/>
</dbReference>
<dbReference type="GO" id="GO:1990180">
    <property type="term" value="P:mitochondrial tRNA 3'-end processing"/>
    <property type="evidence" value="ECO:0007669"/>
    <property type="project" value="TreeGrafter"/>
</dbReference>
<evidence type="ECO:0000256" key="4">
    <source>
        <dbReference type="ARBA" id="ARBA00022694"/>
    </source>
</evidence>
<accession>A0A915D5Q7</accession>
<dbReference type="GO" id="GO:0001680">
    <property type="term" value="P:tRNA 3'-terminal CCA addition"/>
    <property type="evidence" value="ECO:0007669"/>
    <property type="project" value="TreeGrafter"/>
</dbReference>
<evidence type="ECO:0000256" key="3">
    <source>
        <dbReference type="ARBA" id="ARBA00022679"/>
    </source>
</evidence>
<evidence type="ECO:0000256" key="1">
    <source>
        <dbReference type="ARBA" id="ARBA00001946"/>
    </source>
</evidence>
<sequence>MNDKENFEITTLRIDKVCDGRRAEVQYTTDWKLDAYRRDLTINSMFLGLDGTVYDYTGGIDDVKKRRVAFVGSAKQRIQEDYLRILRYFRFYGRIAKGPHEHEKETIDAITEWKSGLERMSGERVWMELKKILVGRYAGPVIETMLSTCGLQPYLALSSSANVQEFKRVVKSNSESEDSKVDVEPSTSLSALFNDTEEAEFFQRRTKCSNPERQLCEFIFFQDLLLDQVFTSGNDVLKENAHPRLEKRSHHAIYPKYMFDLWKKSGYAMSLDDLLKHSGDEIPEEFCLKITTVIGLGFITLIAQSREIRARYPMTFNHIQFPAQLSDSYELTPSDLSAKRRNPLLSARYKNVFGNSKVVEGSAFIPKTMDAYTENCQAVAKRCSTGSPRRICLNTFCFESDVS</sequence>
<organism evidence="12 13">
    <name type="scientific">Ditylenchus dipsaci</name>
    <dbReference type="NCBI Taxonomy" id="166011"/>
    <lineage>
        <taxon>Eukaryota</taxon>
        <taxon>Metazoa</taxon>
        <taxon>Ecdysozoa</taxon>
        <taxon>Nematoda</taxon>
        <taxon>Chromadorea</taxon>
        <taxon>Rhabditida</taxon>
        <taxon>Tylenchina</taxon>
        <taxon>Tylenchomorpha</taxon>
        <taxon>Sphaerularioidea</taxon>
        <taxon>Anguinidae</taxon>
        <taxon>Anguininae</taxon>
        <taxon>Ditylenchus</taxon>
    </lineage>
</organism>
<dbReference type="Pfam" id="PF01743">
    <property type="entry name" value="PolyA_pol"/>
    <property type="match status" value="1"/>
</dbReference>
<dbReference type="PANTHER" id="PTHR46173:SF1">
    <property type="entry name" value="CCA TRNA NUCLEOTIDYLTRANSFERASE 1, MITOCHONDRIAL"/>
    <property type="match status" value="1"/>
</dbReference>
<keyword evidence="6" id="KW-0479">Metal-binding</keyword>
<keyword evidence="4" id="KW-0819">tRNA processing</keyword>
<keyword evidence="9" id="KW-0694">RNA-binding</keyword>
<comment type="similarity">
    <text evidence="2 9">Belongs to the tRNA nucleotidyltransferase/poly(A) polymerase family.</text>
</comment>
<feature type="domain" description="tRNA nucleotidyltransferase/poly(A) polymerase RNA and SrmB- binding" evidence="11">
    <location>
        <begin position="103"/>
        <end position="148"/>
    </location>
</feature>
<keyword evidence="8" id="KW-0460">Magnesium</keyword>
<keyword evidence="3 9" id="KW-0808">Transferase</keyword>
<evidence type="ECO:0000256" key="9">
    <source>
        <dbReference type="RuleBase" id="RU003953"/>
    </source>
</evidence>
<protein>
    <submittedName>
        <fullName evidence="13">Poly A polymerase head domain-containing protein</fullName>
    </submittedName>
</protein>
<dbReference type="SUPFAM" id="SSF81301">
    <property type="entry name" value="Nucleotidyltransferase"/>
    <property type="match status" value="1"/>
</dbReference>
<keyword evidence="12" id="KW-1185">Reference proteome</keyword>
<dbReference type="Pfam" id="PF12627">
    <property type="entry name" value="PolyA_pol_RNAbd"/>
    <property type="match status" value="1"/>
</dbReference>
<dbReference type="GO" id="GO:0046872">
    <property type="term" value="F:metal ion binding"/>
    <property type="evidence" value="ECO:0007669"/>
    <property type="project" value="UniProtKB-KW"/>
</dbReference>
<keyword evidence="5" id="KW-0548">Nucleotidyltransferase</keyword>
<reference evidence="13" key="1">
    <citation type="submission" date="2022-11" db="UniProtKB">
        <authorList>
            <consortium name="WormBaseParasite"/>
        </authorList>
    </citation>
    <scope>IDENTIFICATION</scope>
</reference>
<dbReference type="Gene3D" id="3.30.460.10">
    <property type="entry name" value="Beta Polymerase, domain 2"/>
    <property type="match status" value="1"/>
</dbReference>
<evidence type="ECO:0000313" key="13">
    <source>
        <dbReference type="WBParaSite" id="jg15850.2"/>
    </source>
</evidence>
<dbReference type="GO" id="GO:0016779">
    <property type="term" value="F:nucleotidyltransferase activity"/>
    <property type="evidence" value="ECO:0007669"/>
    <property type="project" value="UniProtKB-KW"/>
</dbReference>
<dbReference type="Gene3D" id="1.10.3090.10">
    <property type="entry name" value="cca-adding enzyme, domain 2"/>
    <property type="match status" value="1"/>
</dbReference>
<evidence type="ECO:0000256" key="2">
    <source>
        <dbReference type="ARBA" id="ARBA00007265"/>
    </source>
</evidence>
<evidence type="ECO:0000256" key="7">
    <source>
        <dbReference type="ARBA" id="ARBA00022741"/>
    </source>
</evidence>
<evidence type="ECO:0000256" key="6">
    <source>
        <dbReference type="ARBA" id="ARBA00022723"/>
    </source>
</evidence>
<dbReference type="InterPro" id="IPR043519">
    <property type="entry name" value="NT_sf"/>
</dbReference>
<dbReference type="WBParaSite" id="jg15850.2">
    <property type="protein sequence ID" value="jg15850.2"/>
    <property type="gene ID" value="jg15850"/>
</dbReference>
<evidence type="ECO:0000256" key="8">
    <source>
        <dbReference type="ARBA" id="ARBA00022842"/>
    </source>
</evidence>
<dbReference type="InterPro" id="IPR002646">
    <property type="entry name" value="PolA_pol_head_dom"/>
</dbReference>
<evidence type="ECO:0000256" key="5">
    <source>
        <dbReference type="ARBA" id="ARBA00022695"/>
    </source>
</evidence>
<dbReference type="GO" id="GO:0000166">
    <property type="term" value="F:nucleotide binding"/>
    <property type="evidence" value="ECO:0007669"/>
    <property type="project" value="UniProtKB-KW"/>
</dbReference>
<keyword evidence="7" id="KW-0547">Nucleotide-binding</keyword>
<dbReference type="GO" id="GO:0005739">
    <property type="term" value="C:mitochondrion"/>
    <property type="evidence" value="ECO:0007669"/>
    <property type="project" value="TreeGrafter"/>
</dbReference>
<name>A0A915D5Q7_9BILA</name>
<comment type="cofactor">
    <cofactor evidence="1">
        <name>Mg(2+)</name>
        <dbReference type="ChEBI" id="CHEBI:18420"/>
    </cofactor>
</comment>
<feature type="domain" description="Poly A polymerase head" evidence="10">
    <location>
        <begin position="3"/>
        <end position="68"/>
    </location>
</feature>
<dbReference type="AlphaFoldDB" id="A0A915D5Q7"/>
<dbReference type="InterPro" id="IPR050264">
    <property type="entry name" value="Bact_CCA-adding_enz_type3_sf"/>
</dbReference>
<evidence type="ECO:0000313" key="12">
    <source>
        <dbReference type="Proteomes" id="UP000887574"/>
    </source>
</evidence>
<evidence type="ECO:0000259" key="10">
    <source>
        <dbReference type="Pfam" id="PF01743"/>
    </source>
</evidence>
<dbReference type="InterPro" id="IPR032828">
    <property type="entry name" value="PolyA_RNA-bd"/>
</dbReference>
<dbReference type="PANTHER" id="PTHR46173">
    <property type="entry name" value="CCA TRNA NUCLEOTIDYLTRANSFERASE 1, MITOCHONDRIAL"/>
    <property type="match status" value="1"/>
</dbReference>